<dbReference type="SUPFAM" id="SSF46689">
    <property type="entry name" value="Homeodomain-like"/>
    <property type="match status" value="1"/>
</dbReference>
<dbReference type="PATRIC" id="fig|1359175.3.peg.2730"/>
<protein>
    <submittedName>
        <fullName evidence="2">Transposase family protein</fullName>
    </submittedName>
</protein>
<sequence>MPKSYSQDFREKVIKCVNQGKSCNAASVKFDVAANTVRNWYKRYKSEGLIKKEIVLAKKEKYIR</sequence>
<organism evidence="2 3">
    <name type="scientific">Orientia tsutsugamushi str. TA716</name>
    <dbReference type="NCBI Taxonomy" id="1359175"/>
    <lineage>
        <taxon>Bacteria</taxon>
        <taxon>Pseudomonadati</taxon>
        <taxon>Pseudomonadota</taxon>
        <taxon>Alphaproteobacteria</taxon>
        <taxon>Rickettsiales</taxon>
        <taxon>Rickettsiaceae</taxon>
        <taxon>Rickettsieae</taxon>
        <taxon>Orientia</taxon>
    </lineage>
</organism>
<dbReference type="Pfam" id="PF13518">
    <property type="entry name" value="HTH_28"/>
    <property type="match status" value="1"/>
</dbReference>
<evidence type="ECO:0000313" key="2">
    <source>
        <dbReference type="EMBL" id="KJV73569.1"/>
    </source>
</evidence>
<dbReference type="InterPro" id="IPR036388">
    <property type="entry name" value="WH-like_DNA-bd_sf"/>
</dbReference>
<dbReference type="InterPro" id="IPR055247">
    <property type="entry name" value="InsJ-like_HTH"/>
</dbReference>
<name>A0A0F3P2V8_ORITS</name>
<proteinExistence type="predicted"/>
<dbReference type="EMBL" id="LAOA01000074">
    <property type="protein sequence ID" value="KJV73569.1"/>
    <property type="molecule type" value="Genomic_DNA"/>
</dbReference>
<comment type="caution">
    <text evidence="2">The sequence shown here is derived from an EMBL/GenBank/DDBJ whole genome shotgun (WGS) entry which is preliminary data.</text>
</comment>
<gene>
    <name evidence="2" type="ORF">OTSTA716_1562</name>
</gene>
<reference evidence="2 3" key="1">
    <citation type="submission" date="2015-01" db="EMBL/GenBank/DDBJ databases">
        <title>Genome Sequencing of Rickettsiales.</title>
        <authorList>
            <person name="Daugherty S.C."/>
            <person name="Su Q."/>
            <person name="Abolude K."/>
            <person name="Beier-Sexton M."/>
            <person name="Carlyon J.A."/>
            <person name="Carter R."/>
            <person name="Day N.P."/>
            <person name="Dumler S.J."/>
            <person name="Dyachenko V."/>
            <person name="Godinez A."/>
            <person name="Kurtti T.J."/>
            <person name="Lichay M."/>
            <person name="Mullins K.E."/>
            <person name="Ott S."/>
            <person name="Pappas-Brown V."/>
            <person name="Paris D.H."/>
            <person name="Patel P."/>
            <person name="Richards A.L."/>
            <person name="Sadzewicz L."/>
            <person name="Sears K."/>
            <person name="Seidman D."/>
            <person name="Sengamalay N."/>
            <person name="Stenos J."/>
            <person name="Tallon L.J."/>
            <person name="Vincent G."/>
            <person name="Fraser C.M."/>
            <person name="Munderloh U."/>
            <person name="Dunning-Hotopp J.C."/>
        </authorList>
    </citation>
    <scope>NUCLEOTIDE SEQUENCE [LARGE SCALE GENOMIC DNA]</scope>
    <source>
        <strain evidence="2 3">TA716</strain>
    </source>
</reference>
<accession>A0A0F3P2V8</accession>
<dbReference type="Gene3D" id="1.10.10.10">
    <property type="entry name" value="Winged helix-like DNA-binding domain superfamily/Winged helix DNA-binding domain"/>
    <property type="match status" value="1"/>
</dbReference>
<evidence type="ECO:0000313" key="3">
    <source>
        <dbReference type="Proteomes" id="UP000033671"/>
    </source>
</evidence>
<dbReference type="Proteomes" id="UP000033671">
    <property type="component" value="Unassembled WGS sequence"/>
</dbReference>
<evidence type="ECO:0000259" key="1">
    <source>
        <dbReference type="Pfam" id="PF13518"/>
    </source>
</evidence>
<dbReference type="InterPro" id="IPR009057">
    <property type="entry name" value="Homeodomain-like_sf"/>
</dbReference>
<feature type="domain" description="Insertion element IS150 protein InsJ-like helix-turn-helix" evidence="1">
    <location>
        <begin position="9"/>
        <end position="49"/>
    </location>
</feature>
<dbReference type="RefSeq" id="WP_045917332.1">
    <property type="nucleotide sequence ID" value="NZ_LAOA01000074.1"/>
</dbReference>
<dbReference type="AlphaFoldDB" id="A0A0F3P2V8"/>